<evidence type="ECO:0000313" key="6">
    <source>
        <dbReference type="Proteomes" id="UP000230002"/>
    </source>
</evidence>
<dbReference type="InterPro" id="IPR010987">
    <property type="entry name" value="Glutathione-S-Trfase_C-like"/>
</dbReference>
<sequence>MTSPIQSILRPATARRVGAQARVSSTLKNALPHAARSGPRNLHSTATSPAIKPFQLYTAGTPNGRKVSILLEELQDQYGLKYDVHPIDIGKGVQKEPWFIKMNPNGRIPVLVDRNRADFTVFETAAILLYLERHYDTQLKFSFDPQTCPNEYSEMLQWIFFTHGGIGPMQGQANHFVKFAPEDIPYAKKRYLDETKRLYGVLDIRLRDRDRDWLAGRGRGSYSIADINAFPWVNGHGFVGIEVDEWPHVKAWLERTVERAAVRRGLAAP</sequence>
<proteinExistence type="inferred from homology"/>
<evidence type="ECO:0000256" key="1">
    <source>
        <dbReference type="ARBA" id="ARBA00007409"/>
    </source>
</evidence>
<dbReference type="Proteomes" id="UP000230002">
    <property type="component" value="Unassembled WGS sequence"/>
</dbReference>
<evidence type="ECO:0000259" key="3">
    <source>
        <dbReference type="PROSITE" id="PS50404"/>
    </source>
</evidence>
<dbReference type="Gene3D" id="3.40.30.10">
    <property type="entry name" value="Glutaredoxin"/>
    <property type="match status" value="1"/>
</dbReference>
<protein>
    <submittedName>
        <fullName evidence="5">Uncharacterized protein</fullName>
    </submittedName>
</protein>
<dbReference type="InterPro" id="IPR036249">
    <property type="entry name" value="Thioredoxin-like_sf"/>
</dbReference>
<feature type="domain" description="GST N-terminal" evidence="3">
    <location>
        <begin position="55"/>
        <end position="139"/>
    </location>
</feature>
<dbReference type="STRING" id="1077348.A0A2G8RNE2"/>
<evidence type="ECO:0000259" key="4">
    <source>
        <dbReference type="PROSITE" id="PS50405"/>
    </source>
</evidence>
<evidence type="ECO:0000313" key="5">
    <source>
        <dbReference type="EMBL" id="PIL22838.1"/>
    </source>
</evidence>
<organism evidence="5 6">
    <name type="scientific">Ganoderma sinense ZZ0214-1</name>
    <dbReference type="NCBI Taxonomy" id="1077348"/>
    <lineage>
        <taxon>Eukaryota</taxon>
        <taxon>Fungi</taxon>
        <taxon>Dikarya</taxon>
        <taxon>Basidiomycota</taxon>
        <taxon>Agaricomycotina</taxon>
        <taxon>Agaricomycetes</taxon>
        <taxon>Polyporales</taxon>
        <taxon>Polyporaceae</taxon>
        <taxon>Ganoderma</taxon>
    </lineage>
</organism>
<keyword evidence="6" id="KW-1185">Reference proteome</keyword>
<comment type="caution">
    <text evidence="5">The sequence shown here is derived from an EMBL/GenBank/DDBJ whole genome shotgun (WGS) entry which is preliminary data.</text>
</comment>
<reference evidence="5 6" key="1">
    <citation type="journal article" date="2015" name="Sci. Rep.">
        <title>Chromosome-level genome map provides insights into diverse defense mechanisms in the medicinal fungus Ganoderma sinense.</title>
        <authorList>
            <person name="Zhu Y."/>
            <person name="Xu J."/>
            <person name="Sun C."/>
            <person name="Zhou S."/>
            <person name="Xu H."/>
            <person name="Nelson D.R."/>
            <person name="Qian J."/>
            <person name="Song J."/>
            <person name="Luo H."/>
            <person name="Xiang L."/>
            <person name="Li Y."/>
            <person name="Xu Z."/>
            <person name="Ji A."/>
            <person name="Wang L."/>
            <person name="Lu S."/>
            <person name="Hayward A."/>
            <person name="Sun W."/>
            <person name="Li X."/>
            <person name="Schwartz D.C."/>
            <person name="Wang Y."/>
            <person name="Chen S."/>
        </authorList>
    </citation>
    <scope>NUCLEOTIDE SEQUENCE [LARGE SCALE GENOMIC DNA]</scope>
    <source>
        <strain evidence="5 6">ZZ0214-1</strain>
    </source>
</reference>
<dbReference type="PANTHER" id="PTHR44051:SF8">
    <property type="entry name" value="GLUTATHIONE S-TRANSFERASE GSTA"/>
    <property type="match status" value="1"/>
</dbReference>
<dbReference type="InterPro" id="IPR004045">
    <property type="entry name" value="Glutathione_S-Trfase_N"/>
</dbReference>
<accession>A0A2G8RNE2</accession>
<dbReference type="SUPFAM" id="SSF52833">
    <property type="entry name" value="Thioredoxin-like"/>
    <property type="match status" value="1"/>
</dbReference>
<dbReference type="CDD" id="cd03048">
    <property type="entry name" value="GST_N_Ure2p_like"/>
    <property type="match status" value="1"/>
</dbReference>
<evidence type="ECO:0000256" key="2">
    <source>
        <dbReference type="RuleBase" id="RU003494"/>
    </source>
</evidence>
<comment type="similarity">
    <text evidence="1 2">Belongs to the GST superfamily.</text>
</comment>
<dbReference type="PROSITE" id="PS50404">
    <property type="entry name" value="GST_NTER"/>
    <property type="match status" value="1"/>
</dbReference>
<dbReference type="InterPro" id="IPR036282">
    <property type="entry name" value="Glutathione-S-Trfase_C_sf"/>
</dbReference>
<dbReference type="SUPFAM" id="SSF47616">
    <property type="entry name" value="GST C-terminal domain-like"/>
    <property type="match status" value="1"/>
</dbReference>
<feature type="domain" description="GST C-terminal" evidence="4">
    <location>
        <begin position="148"/>
        <end position="269"/>
    </location>
</feature>
<dbReference type="PROSITE" id="PS50405">
    <property type="entry name" value="GST_CTER"/>
    <property type="match status" value="1"/>
</dbReference>
<gene>
    <name evidence="5" type="ORF">GSI_15533</name>
</gene>
<dbReference type="Pfam" id="PF02798">
    <property type="entry name" value="GST_N"/>
    <property type="match status" value="1"/>
</dbReference>
<name>A0A2G8RNE2_9APHY</name>
<dbReference type="SFLD" id="SFLDS00019">
    <property type="entry name" value="Glutathione_Transferase_(cytos"/>
    <property type="match status" value="1"/>
</dbReference>
<dbReference type="Gene3D" id="1.20.1050.10">
    <property type="match status" value="1"/>
</dbReference>
<dbReference type="PANTHER" id="PTHR44051">
    <property type="entry name" value="GLUTATHIONE S-TRANSFERASE-RELATED"/>
    <property type="match status" value="1"/>
</dbReference>
<dbReference type="Pfam" id="PF00043">
    <property type="entry name" value="GST_C"/>
    <property type="match status" value="1"/>
</dbReference>
<dbReference type="SFLD" id="SFLDG01151">
    <property type="entry name" value="Main.2:_Nu-like"/>
    <property type="match status" value="1"/>
</dbReference>
<dbReference type="SFLD" id="SFLDG00358">
    <property type="entry name" value="Main_(cytGST)"/>
    <property type="match status" value="1"/>
</dbReference>
<dbReference type="InterPro" id="IPR004046">
    <property type="entry name" value="GST_C"/>
</dbReference>
<dbReference type="AlphaFoldDB" id="A0A2G8RNE2"/>
<dbReference type="EMBL" id="AYKW01000069">
    <property type="protein sequence ID" value="PIL22838.1"/>
    <property type="molecule type" value="Genomic_DNA"/>
</dbReference>
<dbReference type="OrthoDB" id="422574at2759"/>
<dbReference type="InterPro" id="IPR040079">
    <property type="entry name" value="Glutathione_S-Trfase"/>
</dbReference>